<feature type="non-terminal residue" evidence="2">
    <location>
        <position position="1"/>
    </location>
</feature>
<sequence length="32" mass="3529">DYAKRHHGGYLGEKARGQGRETKRGGEGATER</sequence>
<feature type="compositionally biased region" description="Basic and acidic residues" evidence="1">
    <location>
        <begin position="13"/>
        <end position="32"/>
    </location>
</feature>
<proteinExistence type="predicted"/>
<gene>
    <name evidence="2" type="ORF">S06H3_33107</name>
</gene>
<organism evidence="2">
    <name type="scientific">marine sediment metagenome</name>
    <dbReference type="NCBI Taxonomy" id="412755"/>
    <lineage>
        <taxon>unclassified sequences</taxon>
        <taxon>metagenomes</taxon>
        <taxon>ecological metagenomes</taxon>
    </lineage>
</organism>
<evidence type="ECO:0000313" key="2">
    <source>
        <dbReference type="EMBL" id="GAI19714.1"/>
    </source>
</evidence>
<feature type="region of interest" description="Disordered" evidence="1">
    <location>
        <begin position="1"/>
        <end position="32"/>
    </location>
</feature>
<evidence type="ECO:0000256" key="1">
    <source>
        <dbReference type="SAM" id="MobiDB-lite"/>
    </source>
</evidence>
<accession>X1NLZ9</accession>
<reference evidence="2" key="1">
    <citation type="journal article" date="2014" name="Front. Microbiol.">
        <title>High frequency of phylogenetically diverse reductive dehalogenase-homologous genes in deep subseafloor sedimentary metagenomes.</title>
        <authorList>
            <person name="Kawai M."/>
            <person name="Futagami T."/>
            <person name="Toyoda A."/>
            <person name="Takaki Y."/>
            <person name="Nishi S."/>
            <person name="Hori S."/>
            <person name="Arai W."/>
            <person name="Tsubouchi T."/>
            <person name="Morono Y."/>
            <person name="Uchiyama I."/>
            <person name="Ito T."/>
            <person name="Fujiyama A."/>
            <person name="Inagaki F."/>
            <person name="Takami H."/>
        </authorList>
    </citation>
    <scope>NUCLEOTIDE SEQUENCE</scope>
    <source>
        <strain evidence="2">Expedition CK06-06</strain>
    </source>
</reference>
<name>X1NLZ9_9ZZZZ</name>
<comment type="caution">
    <text evidence="2">The sequence shown here is derived from an EMBL/GenBank/DDBJ whole genome shotgun (WGS) entry which is preliminary data.</text>
</comment>
<protein>
    <submittedName>
        <fullName evidence="2">Uncharacterized protein</fullName>
    </submittedName>
</protein>
<dbReference type="AlphaFoldDB" id="X1NLZ9"/>
<dbReference type="EMBL" id="BARV01019740">
    <property type="protein sequence ID" value="GAI19714.1"/>
    <property type="molecule type" value="Genomic_DNA"/>
</dbReference>